<evidence type="ECO:0000313" key="2">
    <source>
        <dbReference type="EMBL" id="TCL08586.1"/>
    </source>
</evidence>
<name>A0A4R1NJW4_9RHOB</name>
<proteinExistence type="predicted"/>
<dbReference type="PANTHER" id="PTHR22946">
    <property type="entry name" value="DIENELACTONE HYDROLASE DOMAIN-CONTAINING PROTEIN-RELATED"/>
    <property type="match status" value="1"/>
</dbReference>
<organism evidence="2 3">
    <name type="scientific">Shimia isoporae</name>
    <dbReference type="NCBI Taxonomy" id="647720"/>
    <lineage>
        <taxon>Bacteria</taxon>
        <taxon>Pseudomonadati</taxon>
        <taxon>Pseudomonadota</taxon>
        <taxon>Alphaproteobacteria</taxon>
        <taxon>Rhodobacterales</taxon>
        <taxon>Roseobacteraceae</taxon>
    </lineage>
</organism>
<gene>
    <name evidence="2" type="ORF">BXY66_0623</name>
</gene>
<dbReference type="OrthoDB" id="9798884at2"/>
<sequence length="300" mass="34161">MIVDFMMRRVAQMIAATQRSPIYRRPDEYGMSYEDVTFPSSDGVVLEGWYMPAAKPSNKIVVCNHFSPANRYGYAGHLKGWRRAGGFEVNFLPKYKALVEAGYNVLAYDLRNHGTSAPAQNGGYNPSLFEFKDVLGSLDFVRSNPVTKDMEIHLHSMCLGGNATLVAMGKQPEAFADVKSMILLQPISGDALVRKLVKNMRMGKKAYAAFERHYREIWGFRIEDSSPQKDAANVTMPTFVVQVRNDAFTFAEEDVQAVYDNIPVEDKKLYWIEDTTQRFRGYQFFSEHPEQMVAWYDAHS</sequence>
<dbReference type="InterPro" id="IPR050261">
    <property type="entry name" value="FrsA_esterase"/>
</dbReference>
<dbReference type="AlphaFoldDB" id="A0A4R1NJW4"/>
<comment type="caution">
    <text evidence="2">The sequence shown here is derived from an EMBL/GenBank/DDBJ whole genome shotgun (WGS) entry which is preliminary data.</text>
</comment>
<dbReference type="InterPro" id="IPR029058">
    <property type="entry name" value="AB_hydrolase_fold"/>
</dbReference>
<dbReference type="RefSeq" id="WP_132858697.1">
    <property type="nucleotide sequence ID" value="NZ_SMGR01000001.1"/>
</dbReference>
<protein>
    <submittedName>
        <fullName evidence="2">Alpha-beta hydrolase superfamily lysophospholipase</fullName>
    </submittedName>
</protein>
<keyword evidence="3" id="KW-1185">Reference proteome</keyword>
<dbReference type="SUPFAM" id="SSF53474">
    <property type="entry name" value="alpha/beta-Hydrolases"/>
    <property type="match status" value="1"/>
</dbReference>
<dbReference type="EMBL" id="SMGR01000001">
    <property type="protein sequence ID" value="TCL08586.1"/>
    <property type="molecule type" value="Genomic_DNA"/>
</dbReference>
<reference evidence="2 3" key="1">
    <citation type="submission" date="2019-03" db="EMBL/GenBank/DDBJ databases">
        <title>Genomic Encyclopedia of Archaeal and Bacterial Type Strains, Phase II (KMG-II): from individual species to whole genera.</title>
        <authorList>
            <person name="Goeker M."/>
        </authorList>
    </citation>
    <scope>NUCLEOTIDE SEQUENCE [LARGE SCALE GENOMIC DNA]</scope>
    <source>
        <strain evidence="2 3">DSM 26433</strain>
    </source>
</reference>
<dbReference type="Gene3D" id="3.40.50.1820">
    <property type="entry name" value="alpha/beta hydrolase"/>
    <property type="match status" value="1"/>
</dbReference>
<dbReference type="PANTHER" id="PTHR22946:SF9">
    <property type="entry name" value="POLYKETIDE TRANSFERASE AF380"/>
    <property type="match status" value="1"/>
</dbReference>
<accession>A0A4R1NJW4</accession>
<evidence type="ECO:0000313" key="3">
    <source>
        <dbReference type="Proteomes" id="UP000295673"/>
    </source>
</evidence>
<dbReference type="GO" id="GO:0052689">
    <property type="term" value="F:carboxylic ester hydrolase activity"/>
    <property type="evidence" value="ECO:0007669"/>
    <property type="project" value="UniProtKB-ARBA"/>
</dbReference>
<keyword evidence="1 2" id="KW-0378">Hydrolase</keyword>
<dbReference type="Proteomes" id="UP000295673">
    <property type="component" value="Unassembled WGS sequence"/>
</dbReference>
<evidence type="ECO:0000256" key="1">
    <source>
        <dbReference type="ARBA" id="ARBA00022801"/>
    </source>
</evidence>